<sequence>MTFREEFSDEWVFTGIISTKQRHVIYTKREEGNDESLTVLRNIRSYPKWTYKPTTEGSFHEVEGIIKTIVDGLKKAASVITKHFEKQRKKAQKEKGKVELKRGNLTGPSTDDSAEQIEYQAASPSGLSTDGDGIFDVTTLDAPIHPPKAILMVVVAD</sequence>
<feature type="non-terminal residue" evidence="2">
    <location>
        <position position="157"/>
    </location>
</feature>
<feature type="compositionally biased region" description="Basic and acidic residues" evidence="1">
    <location>
        <begin position="93"/>
        <end position="102"/>
    </location>
</feature>
<feature type="region of interest" description="Disordered" evidence="1">
    <location>
        <begin position="85"/>
        <end position="114"/>
    </location>
</feature>
<name>A0AAD5WZV9_9FUNG</name>
<organism evidence="2 3">
    <name type="scientific">Rhizophlyctis rosea</name>
    <dbReference type="NCBI Taxonomy" id="64517"/>
    <lineage>
        <taxon>Eukaryota</taxon>
        <taxon>Fungi</taxon>
        <taxon>Fungi incertae sedis</taxon>
        <taxon>Chytridiomycota</taxon>
        <taxon>Chytridiomycota incertae sedis</taxon>
        <taxon>Chytridiomycetes</taxon>
        <taxon>Rhizophlyctidales</taxon>
        <taxon>Rhizophlyctidaceae</taxon>
        <taxon>Rhizophlyctis</taxon>
    </lineage>
</organism>
<evidence type="ECO:0000256" key="1">
    <source>
        <dbReference type="SAM" id="MobiDB-lite"/>
    </source>
</evidence>
<dbReference type="Proteomes" id="UP001212841">
    <property type="component" value="Unassembled WGS sequence"/>
</dbReference>
<comment type="caution">
    <text evidence="2">The sequence shown here is derived from an EMBL/GenBank/DDBJ whole genome shotgun (WGS) entry which is preliminary data.</text>
</comment>
<protein>
    <submittedName>
        <fullName evidence="2">Uncharacterized protein</fullName>
    </submittedName>
</protein>
<evidence type="ECO:0000313" key="2">
    <source>
        <dbReference type="EMBL" id="KAJ3036679.1"/>
    </source>
</evidence>
<gene>
    <name evidence="2" type="ORF">HK097_003776</name>
</gene>
<evidence type="ECO:0000313" key="3">
    <source>
        <dbReference type="Proteomes" id="UP001212841"/>
    </source>
</evidence>
<dbReference type="AlphaFoldDB" id="A0AAD5WZV9"/>
<proteinExistence type="predicted"/>
<accession>A0AAD5WZV9</accession>
<reference evidence="2" key="1">
    <citation type="submission" date="2020-05" db="EMBL/GenBank/DDBJ databases">
        <title>Phylogenomic resolution of chytrid fungi.</title>
        <authorList>
            <person name="Stajich J.E."/>
            <person name="Amses K."/>
            <person name="Simmons R."/>
            <person name="Seto K."/>
            <person name="Myers J."/>
            <person name="Bonds A."/>
            <person name="Quandt C.A."/>
            <person name="Barry K."/>
            <person name="Liu P."/>
            <person name="Grigoriev I."/>
            <person name="Longcore J.E."/>
            <person name="James T.Y."/>
        </authorList>
    </citation>
    <scope>NUCLEOTIDE SEQUENCE</scope>
    <source>
        <strain evidence="2">JEL0318</strain>
    </source>
</reference>
<dbReference type="EMBL" id="JADGJD010001914">
    <property type="protein sequence ID" value="KAJ3036679.1"/>
    <property type="molecule type" value="Genomic_DNA"/>
</dbReference>
<keyword evidence="3" id="KW-1185">Reference proteome</keyword>